<protein>
    <submittedName>
        <fullName evidence="1">Uncharacterized protein</fullName>
    </submittedName>
</protein>
<organism evidence="1 2">
    <name type="scientific">Clostridium neuense</name>
    <dbReference type="NCBI Taxonomy" id="1728934"/>
    <lineage>
        <taxon>Bacteria</taxon>
        <taxon>Bacillati</taxon>
        <taxon>Bacillota</taxon>
        <taxon>Clostridia</taxon>
        <taxon>Eubacteriales</taxon>
        <taxon>Clostridiaceae</taxon>
        <taxon>Clostridium</taxon>
    </lineage>
</organism>
<gene>
    <name evidence="1" type="ORF">ACJDT4_21745</name>
</gene>
<sequence length="105" mass="12284">MGYNLHIVRQNKTDDDITYDEVIKLVNESKELELKYEMKIKTPNGDEIVIPGNYIVWRKKEFNVWWNYNCGKISSSYIKDEGIDKLKKVAHALNAKVIGDEGEEY</sequence>
<evidence type="ECO:0000313" key="1">
    <source>
        <dbReference type="EMBL" id="MFL0253035.1"/>
    </source>
</evidence>
<comment type="caution">
    <text evidence="1">The sequence shown here is derived from an EMBL/GenBank/DDBJ whole genome shotgun (WGS) entry which is preliminary data.</text>
</comment>
<dbReference type="EMBL" id="JBJIAA010000024">
    <property type="protein sequence ID" value="MFL0253035.1"/>
    <property type="molecule type" value="Genomic_DNA"/>
</dbReference>
<reference evidence="1 2" key="1">
    <citation type="submission" date="2024-11" db="EMBL/GenBank/DDBJ databases">
        <authorList>
            <person name="Heng Y.C."/>
            <person name="Lim A.C.H."/>
            <person name="Lee J.K.Y."/>
            <person name="Kittelmann S."/>
        </authorList>
    </citation>
    <scope>NUCLEOTIDE SEQUENCE [LARGE SCALE GENOMIC DNA]</scope>
    <source>
        <strain evidence="1 2">WILCCON 0114</strain>
    </source>
</reference>
<evidence type="ECO:0000313" key="2">
    <source>
        <dbReference type="Proteomes" id="UP001623592"/>
    </source>
</evidence>
<accession>A0ABW8TLU3</accession>
<name>A0ABW8TLU3_9CLOT</name>
<dbReference type="Proteomes" id="UP001623592">
    <property type="component" value="Unassembled WGS sequence"/>
</dbReference>
<proteinExistence type="predicted"/>
<keyword evidence="2" id="KW-1185">Reference proteome</keyword>
<dbReference type="RefSeq" id="WP_406789697.1">
    <property type="nucleotide sequence ID" value="NZ_JBJIAA010000024.1"/>
</dbReference>